<reference evidence="1 2" key="1">
    <citation type="submission" date="2019-11" db="EMBL/GenBank/DDBJ databases">
        <authorList>
            <person name="Dong K."/>
        </authorList>
    </citation>
    <scope>NUCLEOTIDE SEQUENCE [LARGE SCALE GENOMIC DNA]</scope>
    <source>
        <strain evidence="1 2">NBRC 112902</strain>
    </source>
</reference>
<protein>
    <recommendedName>
        <fullName evidence="3">HNH endonuclease</fullName>
    </recommendedName>
</protein>
<dbReference type="RefSeq" id="WP_155041099.1">
    <property type="nucleotide sequence ID" value="NZ_WMIG01000013.1"/>
</dbReference>
<evidence type="ECO:0000313" key="2">
    <source>
        <dbReference type="Proteomes" id="UP000449846"/>
    </source>
</evidence>
<dbReference type="EMBL" id="WMIG01000013">
    <property type="protein sequence ID" value="MTH61157.1"/>
    <property type="molecule type" value="Genomic_DNA"/>
</dbReference>
<dbReference type="OrthoDB" id="8482136at2"/>
<proteinExistence type="predicted"/>
<accession>A0A844HS47</accession>
<evidence type="ECO:0008006" key="3">
    <source>
        <dbReference type="Google" id="ProtNLM"/>
    </source>
</evidence>
<evidence type="ECO:0000313" key="1">
    <source>
        <dbReference type="EMBL" id="MTH61157.1"/>
    </source>
</evidence>
<comment type="caution">
    <text evidence="1">The sequence shown here is derived from an EMBL/GenBank/DDBJ whole genome shotgun (WGS) entry which is preliminary data.</text>
</comment>
<name>A0A844HS47_9RHOB</name>
<keyword evidence="2" id="KW-1185">Reference proteome</keyword>
<gene>
    <name evidence="1" type="ORF">GL300_18260</name>
</gene>
<dbReference type="AlphaFoldDB" id="A0A844HS47"/>
<organism evidence="1 2">
    <name type="scientific">Paracoccus litorisediminis</name>
    <dbReference type="NCBI Taxonomy" id="2006130"/>
    <lineage>
        <taxon>Bacteria</taxon>
        <taxon>Pseudomonadati</taxon>
        <taxon>Pseudomonadota</taxon>
        <taxon>Alphaproteobacteria</taxon>
        <taxon>Rhodobacterales</taxon>
        <taxon>Paracoccaceae</taxon>
        <taxon>Paracoccus</taxon>
    </lineage>
</organism>
<sequence length="56" mass="6178">MTKTYPCHGCGKQFPVHLLDAKPGPGPVTPENENDDFNWLGCKTCYGPGWVEGVRE</sequence>
<dbReference type="Proteomes" id="UP000449846">
    <property type="component" value="Unassembled WGS sequence"/>
</dbReference>